<dbReference type="CDD" id="cd05007">
    <property type="entry name" value="SIS_Etherase"/>
    <property type="match status" value="1"/>
</dbReference>
<name>W9XBG3_9EURO</name>
<dbReference type="Gene3D" id="3.30.420.40">
    <property type="match status" value="2"/>
</dbReference>
<dbReference type="NCBIfam" id="NF009222">
    <property type="entry name" value="PRK12570.1"/>
    <property type="match status" value="1"/>
</dbReference>
<dbReference type="GO" id="GO:0046348">
    <property type="term" value="P:amino sugar catabolic process"/>
    <property type="evidence" value="ECO:0007669"/>
    <property type="project" value="InterPro"/>
</dbReference>
<dbReference type="InterPro" id="IPR001347">
    <property type="entry name" value="SIS_dom"/>
</dbReference>
<accession>W9XBG3</accession>
<dbReference type="GeneID" id="19173863"/>
<dbReference type="Gene3D" id="3.40.50.10490">
    <property type="entry name" value="Glucose-6-phosphate isomerase like protein, domain 1"/>
    <property type="match status" value="1"/>
</dbReference>
<gene>
    <name evidence="4" type="ORF">A1O3_09780</name>
</gene>
<dbReference type="OrthoDB" id="311172at2759"/>
<dbReference type="Proteomes" id="UP000019478">
    <property type="component" value="Unassembled WGS sequence"/>
</dbReference>
<dbReference type="PANTHER" id="PTHR10088:SF4">
    <property type="entry name" value="GLUCOKINASE REGULATORY PROTEIN"/>
    <property type="match status" value="1"/>
</dbReference>
<sequence length="698" mass="73676">MPSQQHGTLDHLLTEAVGQRAQSTDSLSTLELCEAFNWEEAQVAPAVACTLPAIASLIDDLVPRLRSHGRLIYVGAGNSGRVGFMDCSELPATFAADPKQFLAVVAGGPDAIIQAQEGAEDGEMDGVTRLEALQLTSKDTVIGISASGRTPFVVGALLQALKSDALTVGITNTHPSRISRLGVTHCISALVGPELVAGSTRLKAGSAAKQILNMISTCSMIRLGKTYQGLMIDVAIKNDKLRARGRRIVRHVAKGAPLYMVDENGSLSPNTIQLPDSLEGDAMLDRLIATCGNSVKLASAVAISGLDPDAAQRQLDLMDGHFHRFVESLSLPVQGQAARAETKAPVLPNGSVSQEYFLSIDGGGTNCTVCIATRSQIVARATAGACNFNCVSLEQLLEQVKLAQARALAQMPAEYHSGSLAKAGSMARCRFKFTKVWAAIAGLYHAYQLETLTRRLEDLFGVSLEDGSLWITSDSVLPSACIGLDDSVEGGVSVIAGTGSVATAFRKRSNGEVAQVGRTGGWGHLIGDQGSAFDIGKRALQTVLVRLEQSQGGDGHGHELTELEARILARLDCGGKGELLSSILHSSKPAKLQIGDVARVVTDLGLREKDPDPDALAILTSAARSLVQLILPLTKPPICDPGESSLVLSGALLNLPGYRKLILDELAFTQPIPFKKVVVFDDVSGCAAQFLARRTGTE</sequence>
<dbReference type="PROSITE" id="PS01272">
    <property type="entry name" value="GCKR"/>
    <property type="match status" value="1"/>
</dbReference>
<protein>
    <submittedName>
        <fullName evidence="4">N-acetylmuramic acid 6-phosphate etherase</fullName>
    </submittedName>
</protein>
<dbReference type="HOGENOM" id="CLU_022562_0_0_1"/>
<keyword evidence="5" id="KW-1185">Reference proteome</keyword>
<comment type="caution">
    <text evidence="4">The sequence shown here is derived from an EMBL/GenBank/DDBJ whole genome shotgun (WGS) entry which is preliminary data.</text>
</comment>
<dbReference type="PROSITE" id="PS51464">
    <property type="entry name" value="SIS"/>
    <property type="match status" value="1"/>
</dbReference>
<dbReference type="SUPFAM" id="SSF53067">
    <property type="entry name" value="Actin-like ATPase domain"/>
    <property type="match status" value="2"/>
</dbReference>
<evidence type="ECO:0000259" key="3">
    <source>
        <dbReference type="PROSITE" id="PS51464"/>
    </source>
</evidence>
<dbReference type="PANTHER" id="PTHR10088">
    <property type="entry name" value="GLUCOKINASE REGULATORY PROTEIN"/>
    <property type="match status" value="1"/>
</dbReference>
<dbReference type="Pfam" id="PF22645">
    <property type="entry name" value="GKRP_SIS_N"/>
    <property type="match status" value="1"/>
</dbReference>
<dbReference type="NCBIfam" id="NF003915">
    <property type="entry name" value="PRK05441.1"/>
    <property type="match status" value="1"/>
</dbReference>
<dbReference type="RefSeq" id="XP_007738063.1">
    <property type="nucleotide sequence ID" value="XM_007739873.1"/>
</dbReference>
<dbReference type="InterPro" id="IPR040190">
    <property type="entry name" value="MURQ/GCKR"/>
</dbReference>
<dbReference type="eggNOG" id="ENOG502QS2J">
    <property type="taxonomic scope" value="Eukaryota"/>
</dbReference>
<dbReference type="InterPro" id="IPR005488">
    <property type="entry name" value="Etherase_MurQ"/>
</dbReference>
<dbReference type="GO" id="GO:0097367">
    <property type="term" value="F:carbohydrate derivative binding"/>
    <property type="evidence" value="ECO:0007669"/>
    <property type="project" value="InterPro"/>
</dbReference>
<dbReference type="STRING" id="1182542.W9XBG3"/>
<dbReference type="InterPro" id="IPR043129">
    <property type="entry name" value="ATPase_NBD"/>
</dbReference>
<dbReference type="AlphaFoldDB" id="W9XBG3"/>
<dbReference type="GO" id="GO:0009254">
    <property type="term" value="P:peptidoglycan turnover"/>
    <property type="evidence" value="ECO:0007669"/>
    <property type="project" value="TreeGrafter"/>
</dbReference>
<dbReference type="SUPFAM" id="SSF53697">
    <property type="entry name" value="SIS domain"/>
    <property type="match status" value="1"/>
</dbReference>
<proteinExistence type="predicted"/>
<feature type="domain" description="SIS" evidence="3">
    <location>
        <begin position="61"/>
        <end position="225"/>
    </location>
</feature>
<keyword evidence="2" id="KW-0119">Carbohydrate metabolism</keyword>
<dbReference type="InterPro" id="IPR046348">
    <property type="entry name" value="SIS_dom_sf"/>
</dbReference>
<organism evidence="4 5">
    <name type="scientific">Capronia epimyces CBS 606.96</name>
    <dbReference type="NCBI Taxonomy" id="1182542"/>
    <lineage>
        <taxon>Eukaryota</taxon>
        <taxon>Fungi</taxon>
        <taxon>Dikarya</taxon>
        <taxon>Ascomycota</taxon>
        <taxon>Pezizomycotina</taxon>
        <taxon>Eurotiomycetes</taxon>
        <taxon>Chaetothyriomycetidae</taxon>
        <taxon>Chaetothyriales</taxon>
        <taxon>Herpotrichiellaceae</taxon>
        <taxon>Capronia</taxon>
    </lineage>
</organism>
<reference evidence="4 5" key="1">
    <citation type="submission" date="2013-03" db="EMBL/GenBank/DDBJ databases">
        <title>The Genome Sequence of Capronia epimyces CBS 606.96.</title>
        <authorList>
            <consortium name="The Broad Institute Genomics Platform"/>
            <person name="Cuomo C."/>
            <person name="de Hoog S."/>
            <person name="Gorbushina A."/>
            <person name="Walker B."/>
            <person name="Young S.K."/>
            <person name="Zeng Q."/>
            <person name="Gargeya S."/>
            <person name="Fitzgerald M."/>
            <person name="Haas B."/>
            <person name="Abouelleil A."/>
            <person name="Allen A.W."/>
            <person name="Alvarado L."/>
            <person name="Arachchi H.M."/>
            <person name="Berlin A.M."/>
            <person name="Chapman S.B."/>
            <person name="Gainer-Dewar J."/>
            <person name="Goldberg J."/>
            <person name="Griggs A."/>
            <person name="Gujja S."/>
            <person name="Hansen M."/>
            <person name="Howarth C."/>
            <person name="Imamovic A."/>
            <person name="Ireland A."/>
            <person name="Larimer J."/>
            <person name="McCowan C."/>
            <person name="Murphy C."/>
            <person name="Pearson M."/>
            <person name="Poon T.W."/>
            <person name="Priest M."/>
            <person name="Roberts A."/>
            <person name="Saif S."/>
            <person name="Shea T."/>
            <person name="Sisk P."/>
            <person name="Sykes S."/>
            <person name="Wortman J."/>
            <person name="Nusbaum C."/>
            <person name="Birren B."/>
        </authorList>
    </citation>
    <scope>NUCLEOTIDE SEQUENCE [LARGE SCALE GENOMIC DNA]</scope>
    <source>
        <strain evidence="4 5">CBS 606.96</strain>
    </source>
</reference>
<evidence type="ECO:0000313" key="5">
    <source>
        <dbReference type="Proteomes" id="UP000019478"/>
    </source>
</evidence>
<dbReference type="InterPro" id="IPR005486">
    <property type="entry name" value="Glucokinase_regulatory_CS"/>
</dbReference>
<evidence type="ECO:0000256" key="2">
    <source>
        <dbReference type="ARBA" id="ARBA00023277"/>
    </source>
</evidence>
<dbReference type="Gene3D" id="1.10.8.1080">
    <property type="match status" value="1"/>
</dbReference>
<evidence type="ECO:0000313" key="4">
    <source>
        <dbReference type="EMBL" id="EXJ77553.1"/>
    </source>
</evidence>
<dbReference type="GO" id="GO:0016803">
    <property type="term" value="F:ether hydrolase activity"/>
    <property type="evidence" value="ECO:0007669"/>
    <property type="project" value="TreeGrafter"/>
</dbReference>
<dbReference type="GO" id="GO:0016835">
    <property type="term" value="F:carbon-oxygen lyase activity"/>
    <property type="evidence" value="ECO:0007669"/>
    <property type="project" value="InterPro"/>
</dbReference>
<dbReference type="CDD" id="cd24007">
    <property type="entry name" value="ASKHA_NBD_eukNAGK-like"/>
    <property type="match status" value="1"/>
</dbReference>
<keyword evidence="1" id="KW-0456">Lyase</keyword>
<evidence type="ECO:0000256" key="1">
    <source>
        <dbReference type="ARBA" id="ARBA00023239"/>
    </source>
</evidence>
<dbReference type="EMBL" id="AMGY01000010">
    <property type="protein sequence ID" value="EXJ77553.1"/>
    <property type="molecule type" value="Genomic_DNA"/>
</dbReference>